<proteinExistence type="predicted"/>
<keyword evidence="3" id="KW-1185">Reference proteome</keyword>
<evidence type="ECO:0000313" key="3">
    <source>
        <dbReference type="Proteomes" id="UP000660675"/>
    </source>
</evidence>
<dbReference type="EMBL" id="BMTF01000021">
    <property type="protein sequence ID" value="GGV92137.1"/>
    <property type="molecule type" value="Genomic_DNA"/>
</dbReference>
<sequence>MLDTLEAVKLSGPASSGPSPLLQVLDVHLRDGSGVMNHVRGGFPQFQRQGSHLHDATDRLTAENENRGYEQT</sequence>
<feature type="compositionally biased region" description="Basic and acidic residues" evidence="1">
    <location>
        <begin position="52"/>
        <end position="72"/>
    </location>
</feature>
<evidence type="ECO:0000256" key="1">
    <source>
        <dbReference type="SAM" id="MobiDB-lite"/>
    </source>
</evidence>
<name>A0ABQ2W504_9ACTN</name>
<feature type="region of interest" description="Disordered" evidence="1">
    <location>
        <begin position="44"/>
        <end position="72"/>
    </location>
</feature>
<accession>A0ABQ2W504</accession>
<reference evidence="3" key="1">
    <citation type="journal article" date="2019" name="Int. J. Syst. Evol. Microbiol.">
        <title>The Global Catalogue of Microorganisms (GCM) 10K type strain sequencing project: providing services to taxonomists for standard genome sequencing and annotation.</title>
        <authorList>
            <consortium name="The Broad Institute Genomics Platform"/>
            <consortium name="The Broad Institute Genome Sequencing Center for Infectious Disease"/>
            <person name="Wu L."/>
            <person name="Ma J."/>
        </authorList>
    </citation>
    <scope>NUCLEOTIDE SEQUENCE [LARGE SCALE GENOMIC DNA]</scope>
    <source>
        <strain evidence="3">JCM 4376</strain>
    </source>
</reference>
<evidence type="ECO:0000313" key="2">
    <source>
        <dbReference type="EMBL" id="GGV92137.1"/>
    </source>
</evidence>
<organism evidence="2 3">
    <name type="scientific">Streptomyces gelaticus</name>
    <dbReference type="NCBI Taxonomy" id="285446"/>
    <lineage>
        <taxon>Bacteria</taxon>
        <taxon>Bacillati</taxon>
        <taxon>Actinomycetota</taxon>
        <taxon>Actinomycetes</taxon>
        <taxon>Kitasatosporales</taxon>
        <taxon>Streptomycetaceae</taxon>
        <taxon>Streptomyces</taxon>
    </lineage>
</organism>
<comment type="caution">
    <text evidence="2">The sequence shown here is derived from an EMBL/GenBank/DDBJ whole genome shotgun (WGS) entry which is preliminary data.</text>
</comment>
<protein>
    <submittedName>
        <fullName evidence="2">Uncharacterized protein</fullName>
    </submittedName>
</protein>
<gene>
    <name evidence="2" type="ORF">GCM10015535_52400</name>
</gene>
<dbReference type="Proteomes" id="UP000660675">
    <property type="component" value="Unassembled WGS sequence"/>
</dbReference>